<dbReference type="Gene3D" id="2.40.50.40">
    <property type="match status" value="2"/>
</dbReference>
<dbReference type="InterPro" id="IPR051219">
    <property type="entry name" value="Heterochromatin_chromo-domain"/>
</dbReference>
<dbReference type="InterPro" id="IPR023779">
    <property type="entry name" value="Chromodomain_CS"/>
</dbReference>
<sequence length="257" mass="30641">METKINNKENDDSSLLCIILDNNNNHHANHHCPDKKTCNFIMNIDKNNSEETGNKIREMREKIEEEAEKSDTSQETVRSESSEENLYLVDFIVDHRFTEDNRIQYLIKWRNYDEKESTWESVENILDEDLIKTYWELKSKEVKETETTDDSTVKEKPRRRKVRPKSSPPNDHNIPRFFDPDWDSYVNSIVTMFRDPWDNEIYVVILWNKTESMHQHTVHTLAEARRRCPLGLIKFFESRAVFADSNHKSQNFSKILI</sequence>
<evidence type="ECO:0000313" key="7">
    <source>
        <dbReference type="Proteomes" id="UP000266861"/>
    </source>
</evidence>
<gene>
    <name evidence="6" type="ORF">Glove_144g19</name>
</gene>
<dbReference type="Proteomes" id="UP000266861">
    <property type="component" value="Unassembled WGS sequence"/>
</dbReference>
<evidence type="ECO:0000256" key="4">
    <source>
        <dbReference type="SAM" id="MobiDB-lite"/>
    </source>
</evidence>
<dbReference type="SMART" id="SM00298">
    <property type="entry name" value="CHROMO"/>
    <property type="match status" value="1"/>
</dbReference>
<protein>
    <recommendedName>
        <fullName evidence="5">Chromo domain-containing protein</fullName>
    </recommendedName>
</protein>
<dbReference type="CDD" id="cd00024">
    <property type="entry name" value="CD_CSD"/>
    <property type="match status" value="1"/>
</dbReference>
<reference evidence="6 7" key="1">
    <citation type="submission" date="2018-08" db="EMBL/GenBank/DDBJ databases">
        <title>Genome and evolution of the arbuscular mycorrhizal fungus Diversispora epigaea (formerly Glomus versiforme) and its bacterial endosymbionts.</title>
        <authorList>
            <person name="Sun X."/>
            <person name="Fei Z."/>
            <person name="Harrison M."/>
        </authorList>
    </citation>
    <scope>NUCLEOTIDE SEQUENCE [LARGE SCALE GENOMIC DNA]</scope>
    <source>
        <strain evidence="6 7">IT104</strain>
    </source>
</reference>
<dbReference type="InterPro" id="IPR000953">
    <property type="entry name" value="Chromo/chromo_shadow_dom"/>
</dbReference>
<evidence type="ECO:0000259" key="5">
    <source>
        <dbReference type="PROSITE" id="PS50013"/>
    </source>
</evidence>
<proteinExistence type="predicted"/>
<feature type="coiled-coil region" evidence="3">
    <location>
        <begin position="46"/>
        <end position="76"/>
    </location>
</feature>
<evidence type="ECO:0000256" key="3">
    <source>
        <dbReference type="SAM" id="Coils"/>
    </source>
</evidence>
<dbReference type="EMBL" id="PQFF01000135">
    <property type="protein sequence ID" value="RHZ79492.1"/>
    <property type="molecule type" value="Genomic_DNA"/>
</dbReference>
<dbReference type="GO" id="GO:0005634">
    <property type="term" value="C:nucleus"/>
    <property type="evidence" value="ECO:0007669"/>
    <property type="project" value="UniProtKB-SubCell"/>
</dbReference>
<dbReference type="Pfam" id="PF00385">
    <property type="entry name" value="Chromo"/>
    <property type="match status" value="1"/>
</dbReference>
<dbReference type="Pfam" id="PF01393">
    <property type="entry name" value="Chromo_shadow"/>
    <property type="match status" value="1"/>
</dbReference>
<dbReference type="GO" id="GO:0000792">
    <property type="term" value="C:heterochromatin"/>
    <property type="evidence" value="ECO:0007669"/>
    <property type="project" value="UniProtKB-ARBA"/>
</dbReference>
<evidence type="ECO:0000256" key="1">
    <source>
        <dbReference type="ARBA" id="ARBA00004123"/>
    </source>
</evidence>
<dbReference type="PROSITE" id="PS50013">
    <property type="entry name" value="CHROMO_2"/>
    <property type="match status" value="1"/>
</dbReference>
<comment type="caution">
    <text evidence="6">The sequence shown here is derived from an EMBL/GenBank/DDBJ whole genome shotgun (WGS) entry which is preliminary data.</text>
</comment>
<feature type="region of interest" description="Disordered" evidence="4">
    <location>
        <begin position="145"/>
        <end position="175"/>
    </location>
</feature>
<feature type="compositionally biased region" description="Basic and acidic residues" evidence="4">
    <location>
        <begin position="145"/>
        <end position="155"/>
    </location>
</feature>
<dbReference type="AlphaFoldDB" id="A0A397IY09"/>
<dbReference type="InterPro" id="IPR023780">
    <property type="entry name" value="Chromo_domain"/>
</dbReference>
<dbReference type="SUPFAM" id="SSF54160">
    <property type="entry name" value="Chromo domain-like"/>
    <property type="match status" value="2"/>
</dbReference>
<comment type="subcellular location">
    <subcellularLocation>
        <location evidence="1">Nucleus</location>
    </subcellularLocation>
</comment>
<evidence type="ECO:0000313" key="6">
    <source>
        <dbReference type="EMBL" id="RHZ79492.1"/>
    </source>
</evidence>
<organism evidence="6 7">
    <name type="scientific">Diversispora epigaea</name>
    <dbReference type="NCBI Taxonomy" id="1348612"/>
    <lineage>
        <taxon>Eukaryota</taxon>
        <taxon>Fungi</taxon>
        <taxon>Fungi incertae sedis</taxon>
        <taxon>Mucoromycota</taxon>
        <taxon>Glomeromycotina</taxon>
        <taxon>Glomeromycetes</taxon>
        <taxon>Diversisporales</taxon>
        <taxon>Diversisporaceae</taxon>
        <taxon>Diversispora</taxon>
    </lineage>
</organism>
<keyword evidence="3" id="KW-0175">Coiled coil</keyword>
<dbReference type="PANTHER" id="PTHR22812">
    <property type="entry name" value="CHROMOBOX PROTEIN"/>
    <property type="match status" value="1"/>
</dbReference>
<feature type="domain" description="Chromo" evidence="5">
    <location>
        <begin position="87"/>
        <end position="146"/>
    </location>
</feature>
<name>A0A397IY09_9GLOM</name>
<dbReference type="OrthoDB" id="10267344at2759"/>
<dbReference type="InterPro" id="IPR008251">
    <property type="entry name" value="Chromo_shadow_dom"/>
</dbReference>
<keyword evidence="7" id="KW-1185">Reference proteome</keyword>
<dbReference type="InterPro" id="IPR016197">
    <property type="entry name" value="Chromo-like_dom_sf"/>
</dbReference>
<dbReference type="STRING" id="1348612.A0A397IY09"/>
<evidence type="ECO:0000256" key="2">
    <source>
        <dbReference type="ARBA" id="ARBA00023242"/>
    </source>
</evidence>
<dbReference type="PROSITE" id="PS00598">
    <property type="entry name" value="CHROMO_1"/>
    <property type="match status" value="1"/>
</dbReference>
<keyword evidence="2" id="KW-0539">Nucleus</keyword>
<accession>A0A397IY09</accession>